<dbReference type="RefSeq" id="XP_067511167.1">
    <property type="nucleotide sequence ID" value="XM_067655066.1"/>
</dbReference>
<evidence type="ECO:0000313" key="3">
    <source>
        <dbReference type="EMBL" id="EIE75771.1"/>
    </source>
</evidence>
<dbReference type="GO" id="GO:0005739">
    <property type="term" value="C:mitochondrion"/>
    <property type="evidence" value="ECO:0007669"/>
    <property type="project" value="TreeGrafter"/>
</dbReference>
<proteinExistence type="predicted"/>
<evidence type="ECO:0000256" key="2">
    <source>
        <dbReference type="SAM" id="Phobius"/>
    </source>
</evidence>
<dbReference type="Proteomes" id="UP000009138">
    <property type="component" value="Unassembled WGS sequence"/>
</dbReference>
<protein>
    <recommendedName>
        <fullName evidence="5">Inorganic phosphate transporter Pho88</fullName>
    </recommendedName>
</protein>
<evidence type="ECO:0000313" key="4">
    <source>
        <dbReference type="Proteomes" id="UP000009138"/>
    </source>
</evidence>
<keyword evidence="2" id="KW-0812">Transmembrane</keyword>
<feature type="transmembrane region" description="Helical" evidence="2">
    <location>
        <begin position="42"/>
        <end position="59"/>
    </location>
</feature>
<evidence type="ECO:0008006" key="5">
    <source>
        <dbReference type="Google" id="ProtNLM"/>
    </source>
</evidence>
<keyword evidence="2" id="KW-0472">Membrane</keyword>
<dbReference type="GeneID" id="93607447"/>
<dbReference type="PANTHER" id="PTHR28112:SF1">
    <property type="entry name" value="SRP-INDEPENDENT TARGETING PROTEIN 3"/>
    <property type="match status" value="1"/>
</dbReference>
<dbReference type="OrthoDB" id="18139at2759"/>
<dbReference type="Pfam" id="PF10032">
    <property type="entry name" value="Pho88"/>
    <property type="match status" value="1"/>
</dbReference>
<dbReference type="EMBL" id="CH476732">
    <property type="protein sequence ID" value="EIE75771.1"/>
    <property type="molecule type" value="Genomic_DNA"/>
</dbReference>
<dbReference type="STRING" id="246409.I1BHU1"/>
<name>I1BHU1_RHIO9</name>
<dbReference type="eggNOG" id="KOG4554">
    <property type="taxonomic scope" value="Eukaryota"/>
</dbReference>
<organism evidence="3 4">
    <name type="scientific">Rhizopus delemar (strain RA 99-880 / ATCC MYA-4621 / FGSC 9543 / NRRL 43880)</name>
    <name type="common">Mucormycosis agent</name>
    <name type="synonym">Rhizopus arrhizus var. delemar</name>
    <dbReference type="NCBI Taxonomy" id="246409"/>
    <lineage>
        <taxon>Eukaryota</taxon>
        <taxon>Fungi</taxon>
        <taxon>Fungi incertae sedis</taxon>
        <taxon>Mucoromycota</taxon>
        <taxon>Mucoromycotina</taxon>
        <taxon>Mucoromycetes</taxon>
        <taxon>Mucorales</taxon>
        <taxon>Mucorineae</taxon>
        <taxon>Rhizopodaceae</taxon>
        <taxon>Rhizopus</taxon>
    </lineage>
</organism>
<keyword evidence="4" id="KW-1185">Reference proteome</keyword>
<dbReference type="FunCoup" id="I1BHU1">
    <property type="interactions" value="156"/>
</dbReference>
<dbReference type="PANTHER" id="PTHR28112">
    <property type="entry name" value="SRP-INDEPENDENT TARGETING PROTEIN 3"/>
    <property type="match status" value="1"/>
</dbReference>
<dbReference type="AlphaFoldDB" id="I1BHU1"/>
<feature type="transmembrane region" description="Helical" evidence="2">
    <location>
        <begin position="12"/>
        <end position="30"/>
    </location>
</feature>
<dbReference type="GO" id="GO:0005783">
    <property type="term" value="C:endoplasmic reticulum"/>
    <property type="evidence" value="ECO:0007669"/>
    <property type="project" value="InterPro"/>
</dbReference>
<sequence length="199" mass="22602">MSDNSGLVKFLNSPYFGIGSFLFFQQLSKLLSLEKHVQTLRLFYFFAQAIVFGLHFYLIQTIKQKNDQTILKYVEPATQSWDGTETADQLVNTTIMEVIEYDVNEVKKTAKQSLIGIAVTAVIHLKFGYIQPLLVQSILGFKTFLTTKEARIHIWGAQPTGDLRRPFRIEAPFGLVNEKKQPKTDKGSIKKAEKALKAE</sequence>
<dbReference type="OMA" id="NMDYDKG"/>
<accession>I1BHU1</accession>
<feature type="region of interest" description="Disordered" evidence="1">
    <location>
        <begin position="178"/>
        <end position="199"/>
    </location>
</feature>
<reference evidence="3 4" key="1">
    <citation type="journal article" date="2009" name="PLoS Genet.">
        <title>Genomic analysis of the basal lineage fungus Rhizopus oryzae reveals a whole-genome duplication.</title>
        <authorList>
            <person name="Ma L.-J."/>
            <person name="Ibrahim A.S."/>
            <person name="Skory C."/>
            <person name="Grabherr M.G."/>
            <person name="Burger G."/>
            <person name="Butler M."/>
            <person name="Elias M."/>
            <person name="Idnurm A."/>
            <person name="Lang B.F."/>
            <person name="Sone T."/>
            <person name="Abe A."/>
            <person name="Calvo S.E."/>
            <person name="Corrochano L.M."/>
            <person name="Engels R."/>
            <person name="Fu J."/>
            <person name="Hansberg W."/>
            <person name="Kim J.-M."/>
            <person name="Kodira C.D."/>
            <person name="Koehrsen M.J."/>
            <person name="Liu B."/>
            <person name="Miranda-Saavedra D."/>
            <person name="O'Leary S."/>
            <person name="Ortiz-Castellanos L."/>
            <person name="Poulter R."/>
            <person name="Rodriguez-Romero J."/>
            <person name="Ruiz-Herrera J."/>
            <person name="Shen Y.-Q."/>
            <person name="Zeng Q."/>
            <person name="Galagan J."/>
            <person name="Birren B.W."/>
            <person name="Cuomo C.A."/>
            <person name="Wickes B.L."/>
        </authorList>
    </citation>
    <scope>NUCLEOTIDE SEQUENCE [LARGE SCALE GENOMIC DNA]</scope>
    <source>
        <strain evidence="4">RA 99-880 / ATCC MYA-4621 / FGSC 9543 / NRRL 43880</strain>
    </source>
</reference>
<dbReference type="InParanoid" id="I1BHU1"/>
<keyword evidence="2" id="KW-1133">Transmembrane helix</keyword>
<gene>
    <name evidence="3" type="ORF">RO3G_00475</name>
</gene>
<dbReference type="InterPro" id="IPR012098">
    <property type="entry name" value="SND3_fun"/>
</dbReference>
<evidence type="ECO:0000256" key="1">
    <source>
        <dbReference type="SAM" id="MobiDB-lite"/>
    </source>
</evidence>
<dbReference type="GO" id="GO:0045047">
    <property type="term" value="P:protein targeting to ER"/>
    <property type="evidence" value="ECO:0007669"/>
    <property type="project" value="InterPro"/>
</dbReference>
<dbReference type="VEuPathDB" id="FungiDB:RO3G_00475"/>